<organism evidence="3 4">
    <name type="scientific">Aphis craccivora</name>
    <name type="common">Cowpea aphid</name>
    <dbReference type="NCBI Taxonomy" id="307492"/>
    <lineage>
        <taxon>Eukaryota</taxon>
        <taxon>Metazoa</taxon>
        <taxon>Ecdysozoa</taxon>
        <taxon>Arthropoda</taxon>
        <taxon>Hexapoda</taxon>
        <taxon>Insecta</taxon>
        <taxon>Pterygota</taxon>
        <taxon>Neoptera</taxon>
        <taxon>Paraneoptera</taxon>
        <taxon>Hemiptera</taxon>
        <taxon>Sternorrhyncha</taxon>
        <taxon>Aphidomorpha</taxon>
        <taxon>Aphidoidea</taxon>
        <taxon>Aphididae</taxon>
        <taxon>Aphidini</taxon>
        <taxon>Aphis</taxon>
        <taxon>Aphis</taxon>
    </lineage>
</organism>
<evidence type="ECO:0000313" key="3">
    <source>
        <dbReference type="EMBL" id="KAF0753292.1"/>
    </source>
</evidence>
<dbReference type="EMBL" id="VUJU01004773">
    <property type="protein sequence ID" value="KAF0753292.1"/>
    <property type="molecule type" value="Genomic_DNA"/>
</dbReference>
<feature type="signal peptide" evidence="2">
    <location>
        <begin position="1"/>
        <end position="22"/>
    </location>
</feature>
<dbReference type="PANTHER" id="PTHR21112:SF0">
    <property type="entry name" value="CHEMOSENSORY PROTEIN A 29A-RELATED"/>
    <property type="match status" value="1"/>
</dbReference>
<dbReference type="PANTHER" id="PTHR21112">
    <property type="entry name" value="CHEMOSENSORY PROTEIN A 29A-RELATED"/>
    <property type="match status" value="1"/>
</dbReference>
<reference evidence="3 4" key="1">
    <citation type="submission" date="2019-08" db="EMBL/GenBank/DDBJ databases">
        <title>Whole genome of Aphis craccivora.</title>
        <authorList>
            <person name="Voronova N.V."/>
            <person name="Shulinski R.S."/>
            <person name="Bandarenka Y.V."/>
            <person name="Zhorov D.G."/>
            <person name="Warner D."/>
        </authorList>
    </citation>
    <scope>NUCLEOTIDE SEQUENCE [LARGE SCALE GENOMIC DNA]</scope>
    <source>
        <strain evidence="3">180601</strain>
        <tissue evidence="3">Whole Body</tissue>
    </source>
</reference>
<protein>
    <submittedName>
        <fullName evidence="3">Uncharacterized protein</fullName>
    </submittedName>
</protein>
<accession>A0A6G0YCY1</accession>
<comment type="caution">
    <text evidence="3">The sequence shown here is derived from an EMBL/GenBank/DDBJ whole genome shotgun (WGS) entry which is preliminary data.</text>
</comment>
<proteinExistence type="predicted"/>
<dbReference type="Gene3D" id="2.70.220.10">
    <property type="entry name" value="Ganglioside GM2 activator"/>
    <property type="match status" value="1"/>
</dbReference>
<dbReference type="AlphaFoldDB" id="A0A6G0YCY1"/>
<name>A0A6G0YCY1_APHCR</name>
<evidence type="ECO:0000256" key="1">
    <source>
        <dbReference type="ARBA" id="ARBA00022729"/>
    </source>
</evidence>
<dbReference type="InterPro" id="IPR036846">
    <property type="entry name" value="GM2-AP_sf"/>
</dbReference>
<feature type="non-terminal residue" evidence="3">
    <location>
        <position position="377"/>
    </location>
</feature>
<dbReference type="Proteomes" id="UP000478052">
    <property type="component" value="Unassembled WGS sequence"/>
</dbReference>
<feature type="chain" id="PRO_5026141496" evidence="2">
    <location>
        <begin position="23"/>
        <end position="377"/>
    </location>
</feature>
<dbReference type="OrthoDB" id="6611940at2759"/>
<evidence type="ECO:0000256" key="2">
    <source>
        <dbReference type="SAM" id="SignalP"/>
    </source>
</evidence>
<keyword evidence="1 2" id="KW-0732">Signal</keyword>
<sequence length="377" mass="42786">MVKRMMIIIILIFVGFFSVSNPQNHFLPNLPFGEYRLMLDKIYPCESTRNHSIKINFYFSKKTSNITELKGNFTYLIPFDDTPIFDINLASWGSTGGWMPNAYIIIVEKPCSSLKNVMGKAWLMLLKAFNMPSRCPIPVGTYTTSGIDVMDVIESHNFPKIFFYGKYKAVVKLRSIKNQVLGCVALEMIKKILIYVGFFSVSNLENRFIPNLPFGKYRLTSSITELKGNVTTLIPFDDTLICDMNLSSWGSTGGWIPNAYTIITKTPCSTLKNLGGKAWHKSLNYFNAPSSCPVPANTYITSGMDVSEFIEHHNFPKTPNETILRRNFTALIPLDDTLTIDLNLESWGSTGRWIPNSNLFSNNFKFLRNLSKTRKFA</sequence>
<gene>
    <name evidence="3" type="ORF">FWK35_00020801</name>
</gene>
<evidence type="ECO:0000313" key="4">
    <source>
        <dbReference type="Proteomes" id="UP000478052"/>
    </source>
</evidence>
<keyword evidence="4" id="KW-1185">Reference proteome</keyword>